<evidence type="ECO:0000256" key="3">
    <source>
        <dbReference type="ARBA" id="ARBA00022729"/>
    </source>
</evidence>
<dbReference type="Pfam" id="PF01099">
    <property type="entry name" value="Uteroglobin"/>
    <property type="match status" value="1"/>
</dbReference>
<dbReference type="GO" id="GO:0005615">
    <property type="term" value="C:extracellular space"/>
    <property type="evidence" value="ECO:0007669"/>
    <property type="project" value="TreeGrafter"/>
</dbReference>
<dbReference type="PANTHER" id="PTHR11332:SF6">
    <property type="entry name" value="SECRETOGLOBIN FAMILY 1D MEMBER 4"/>
    <property type="match status" value="1"/>
</dbReference>
<organism evidence="5 6">
    <name type="scientific">Theropithecus gelada</name>
    <name type="common">Gelada baboon</name>
    <dbReference type="NCBI Taxonomy" id="9565"/>
    <lineage>
        <taxon>Eukaryota</taxon>
        <taxon>Metazoa</taxon>
        <taxon>Chordata</taxon>
        <taxon>Craniata</taxon>
        <taxon>Vertebrata</taxon>
        <taxon>Euteleostomi</taxon>
        <taxon>Mammalia</taxon>
        <taxon>Eutheria</taxon>
        <taxon>Euarchontoglires</taxon>
        <taxon>Primates</taxon>
        <taxon>Haplorrhini</taxon>
        <taxon>Catarrhini</taxon>
        <taxon>Cercopithecidae</taxon>
        <taxon>Cercopithecinae</taxon>
        <taxon>Theropithecus</taxon>
    </lineage>
</organism>
<dbReference type="PANTHER" id="PTHR11332">
    <property type="entry name" value="SECRETOGLOBIN FAMILY 1D"/>
    <property type="match status" value="1"/>
</dbReference>
<evidence type="ECO:0000313" key="6">
    <source>
        <dbReference type="Proteomes" id="UP000694411"/>
    </source>
</evidence>
<reference evidence="5" key="3">
    <citation type="submission" date="2025-09" db="UniProtKB">
        <authorList>
            <consortium name="Ensembl"/>
        </authorList>
    </citation>
    <scope>IDENTIFICATION</scope>
</reference>
<reference evidence="5" key="2">
    <citation type="submission" date="2025-08" db="UniProtKB">
        <authorList>
            <consortium name="Ensembl"/>
        </authorList>
    </citation>
    <scope>IDENTIFICATION</scope>
</reference>
<evidence type="ECO:0008006" key="7">
    <source>
        <dbReference type="Google" id="ProtNLM"/>
    </source>
</evidence>
<dbReference type="PROSITE" id="PS51311">
    <property type="entry name" value="SCGB"/>
    <property type="match status" value="1"/>
</dbReference>
<keyword evidence="3" id="KW-0732">Signal</keyword>
<dbReference type="Proteomes" id="UP000694411">
    <property type="component" value="Chromosome 5"/>
</dbReference>
<keyword evidence="2" id="KW-0964">Secreted</keyword>
<keyword evidence="6" id="KW-1185">Reference proteome</keyword>
<dbReference type="InterPro" id="IPR035960">
    <property type="entry name" value="Secretoglobin_sf"/>
</dbReference>
<evidence type="ECO:0000256" key="1">
    <source>
        <dbReference type="ARBA" id="ARBA00004613"/>
    </source>
</evidence>
<evidence type="ECO:0000256" key="2">
    <source>
        <dbReference type="ARBA" id="ARBA00022525"/>
    </source>
</evidence>
<proteinExistence type="inferred from homology"/>
<dbReference type="AlphaFoldDB" id="A0A8D2FQC6"/>
<sequence length="83" mass="9014">CANLATVIFQKANAVLCPALATKITGFLFTQDPLFKLQLANLNAPLEAIAAKMAVKRCTDKMSLGNRLLILKILGKILVKFNL</sequence>
<dbReference type="Ensembl" id="ENSTGET00000028808.1">
    <property type="protein sequence ID" value="ENSTGEP00000024155.1"/>
    <property type="gene ID" value="ENSTGEG00000019547.1"/>
</dbReference>
<dbReference type="SUPFAM" id="SSF48201">
    <property type="entry name" value="Uteroglobin-like"/>
    <property type="match status" value="1"/>
</dbReference>
<comment type="subcellular location">
    <subcellularLocation>
        <location evidence="1">Secreted</location>
    </subcellularLocation>
</comment>
<evidence type="ECO:0000256" key="4">
    <source>
        <dbReference type="ARBA" id="ARBA00038364"/>
    </source>
</evidence>
<protein>
    <recommendedName>
        <fullName evidence="7">Uteroglobin</fullName>
    </recommendedName>
</protein>
<name>A0A8D2FQC6_THEGE</name>
<accession>A0A8D2FQC6</accession>
<reference evidence="5" key="1">
    <citation type="submission" date="2018-05" db="EMBL/GenBank/DDBJ databases">
        <title>Whole genome of Theropithecus gelada.</title>
        <authorList>
            <person name="Chiou K.L."/>
            <person name="Snyder-Mackler N."/>
        </authorList>
    </citation>
    <scope>NUCLEOTIDE SEQUENCE [LARGE SCALE GENOMIC DNA]</scope>
</reference>
<dbReference type="CDD" id="cd00633">
    <property type="entry name" value="Secretoglobin"/>
    <property type="match status" value="1"/>
</dbReference>
<dbReference type="InterPro" id="IPR016126">
    <property type="entry name" value="Secretoglobin"/>
</dbReference>
<evidence type="ECO:0000313" key="5">
    <source>
        <dbReference type="Ensembl" id="ENSTGEP00000024155.1"/>
    </source>
</evidence>
<comment type="similarity">
    <text evidence="4">Belongs to the secretoglobin family. Lipophilin subfamily.</text>
</comment>